<organism evidence="2 3">
    <name type="scientific">Sphingobacterium hungaricum</name>
    <dbReference type="NCBI Taxonomy" id="2082723"/>
    <lineage>
        <taxon>Bacteria</taxon>
        <taxon>Pseudomonadati</taxon>
        <taxon>Bacteroidota</taxon>
        <taxon>Sphingobacteriia</taxon>
        <taxon>Sphingobacteriales</taxon>
        <taxon>Sphingobacteriaceae</taxon>
        <taxon>Sphingobacterium</taxon>
    </lineage>
</organism>
<keyword evidence="1" id="KW-0732">Signal</keyword>
<feature type="signal peptide" evidence="1">
    <location>
        <begin position="1"/>
        <end position="21"/>
    </location>
</feature>
<name>A0A928UVX2_9SPHI</name>
<protein>
    <recommendedName>
        <fullName evidence="4">CarboxypepD_reg-like domain-containing protein</fullName>
    </recommendedName>
</protein>
<sequence length="217" mass="24320">MRSRKVIFLFLIFCVCSSAFAQQKKLVQFSGLIYAQGIDITVPYVTVRNTSYGDQTFSATHEGYFSFVAHVGDTISFSSVGYETLTFVIPETNSDKYTAHIEMKSMVTELPAVTVGPPFPYASIEEFTIAFLALNLNDDDIMMAKKNLSQQALSTLALIMPRSAEEIQSQTNVQRHSNLSNKAINQNFANPLLNPFAWGALIDQIKRGDYSREKLKY</sequence>
<gene>
    <name evidence="2" type="ORF">C4F49_10970</name>
</gene>
<feature type="chain" id="PRO_5037852642" description="CarboxypepD_reg-like domain-containing protein" evidence="1">
    <location>
        <begin position="22"/>
        <end position="217"/>
    </location>
</feature>
<proteinExistence type="predicted"/>
<accession>A0A928UVX2</accession>
<evidence type="ECO:0008006" key="4">
    <source>
        <dbReference type="Google" id="ProtNLM"/>
    </source>
</evidence>
<dbReference type="RefSeq" id="WP_196934376.1">
    <property type="nucleotide sequence ID" value="NZ_MU158697.1"/>
</dbReference>
<evidence type="ECO:0000313" key="2">
    <source>
        <dbReference type="EMBL" id="MBE8714205.1"/>
    </source>
</evidence>
<evidence type="ECO:0000313" key="3">
    <source>
        <dbReference type="Proteomes" id="UP000616201"/>
    </source>
</evidence>
<reference evidence="2" key="1">
    <citation type="submission" date="2018-02" db="EMBL/GenBank/DDBJ databases">
        <authorList>
            <person name="Vasarhelyi B.M."/>
            <person name="Deshmukh S."/>
            <person name="Balint B."/>
            <person name="Kukolya J."/>
        </authorList>
    </citation>
    <scope>NUCLEOTIDE SEQUENCE</scope>
    <source>
        <strain evidence="2">KB22</strain>
    </source>
</reference>
<dbReference type="Proteomes" id="UP000616201">
    <property type="component" value="Unassembled WGS sequence"/>
</dbReference>
<evidence type="ECO:0000256" key="1">
    <source>
        <dbReference type="SAM" id="SignalP"/>
    </source>
</evidence>
<dbReference type="AlphaFoldDB" id="A0A928UVX2"/>
<dbReference type="EMBL" id="PRDK01000005">
    <property type="protein sequence ID" value="MBE8714205.1"/>
    <property type="molecule type" value="Genomic_DNA"/>
</dbReference>
<comment type="caution">
    <text evidence="2">The sequence shown here is derived from an EMBL/GenBank/DDBJ whole genome shotgun (WGS) entry which is preliminary data.</text>
</comment>
<keyword evidence="3" id="KW-1185">Reference proteome</keyword>